<dbReference type="InterPro" id="IPR029068">
    <property type="entry name" value="Glyas_Bleomycin-R_OHBP_Dase"/>
</dbReference>
<dbReference type="SUPFAM" id="SSF54593">
    <property type="entry name" value="Glyoxalase/Bleomycin resistance protein/Dihydroxybiphenyl dioxygenase"/>
    <property type="match status" value="2"/>
</dbReference>
<name>A0A6P2CES1_9NOCA</name>
<dbReference type="AlphaFoldDB" id="A0A6P2CES1"/>
<evidence type="ECO:0000313" key="3">
    <source>
        <dbReference type="EMBL" id="TXG91264.1"/>
    </source>
</evidence>
<dbReference type="Gene3D" id="3.10.180.10">
    <property type="entry name" value="2,3-Dihydroxybiphenyl 1,2-Dioxygenase, domain 1"/>
    <property type="match status" value="2"/>
</dbReference>
<dbReference type="PANTHER" id="PTHR36503">
    <property type="entry name" value="BLR2520 PROTEIN"/>
    <property type="match status" value="1"/>
</dbReference>
<comment type="caution">
    <text evidence="3">The sequence shown here is derived from an EMBL/GenBank/DDBJ whole genome shotgun (WGS) entry which is preliminary data.</text>
</comment>
<evidence type="ECO:0000256" key="1">
    <source>
        <dbReference type="SAM" id="MobiDB-lite"/>
    </source>
</evidence>
<proteinExistence type="predicted"/>
<dbReference type="Pfam" id="PF00903">
    <property type="entry name" value="Glyoxalase"/>
    <property type="match status" value="1"/>
</dbReference>
<evidence type="ECO:0000313" key="4">
    <source>
        <dbReference type="Proteomes" id="UP000471120"/>
    </source>
</evidence>
<dbReference type="InterPro" id="IPR004360">
    <property type="entry name" value="Glyas_Fos-R_dOase_dom"/>
</dbReference>
<feature type="region of interest" description="Disordered" evidence="1">
    <location>
        <begin position="18"/>
        <end position="38"/>
    </location>
</feature>
<evidence type="ECO:0000259" key="2">
    <source>
        <dbReference type="PROSITE" id="PS51819"/>
    </source>
</evidence>
<dbReference type="EMBL" id="QRCM01000001">
    <property type="protein sequence ID" value="TXG91264.1"/>
    <property type="molecule type" value="Genomic_DNA"/>
</dbReference>
<dbReference type="PROSITE" id="PS51819">
    <property type="entry name" value="VOC"/>
    <property type="match status" value="1"/>
</dbReference>
<reference evidence="3 4" key="1">
    <citation type="submission" date="2018-07" db="EMBL/GenBank/DDBJ databases">
        <title>Genome sequence of Rhodococcus rhodnii ATCC 35071 from Rhodnius prolixus.</title>
        <authorList>
            <person name="Patel V."/>
            <person name="Vogel K.J."/>
        </authorList>
    </citation>
    <scope>NUCLEOTIDE SEQUENCE [LARGE SCALE GENOMIC DNA]</scope>
    <source>
        <strain evidence="3 4">ATCC 35071</strain>
    </source>
</reference>
<dbReference type="PANTHER" id="PTHR36503:SF1">
    <property type="entry name" value="BLR2520 PROTEIN"/>
    <property type="match status" value="1"/>
</dbReference>
<accession>A0A6P2CES1</accession>
<organism evidence="3 4">
    <name type="scientific">Rhodococcus rhodnii</name>
    <dbReference type="NCBI Taxonomy" id="38312"/>
    <lineage>
        <taxon>Bacteria</taxon>
        <taxon>Bacillati</taxon>
        <taxon>Actinomycetota</taxon>
        <taxon>Actinomycetes</taxon>
        <taxon>Mycobacteriales</taxon>
        <taxon>Nocardiaceae</taxon>
        <taxon>Rhodococcus</taxon>
    </lineage>
</organism>
<dbReference type="Proteomes" id="UP000471120">
    <property type="component" value="Unassembled WGS sequence"/>
</dbReference>
<feature type="domain" description="VOC" evidence="2">
    <location>
        <begin position="36"/>
        <end position="147"/>
    </location>
</feature>
<dbReference type="InterPro" id="IPR037523">
    <property type="entry name" value="VOC_core"/>
</dbReference>
<sequence>MAHLVRTDRPDRCSVGSARRYRAARSRNGGAVTGPAPDGLRVPVADPAAAAQFYADVLGADLVGNGATVDLHGTGTVEFVSAEHPLSRFPRVVVTYVLDQPSEVEDVTGAASARGAEILKPAKKALFGSFSGTFRAPDGLVWKLASDKRKDNGRAASEPKPIETSLILGVREPTASRSFYTSLGMQTDRDYGNKYIDFVPAPGTARLCSMPGAALAKDVGVADSSEASDVAFVHRTSAAEAERLLAAAATAGGHVLPDASGAQAFADPDGFRWLVVTQ</sequence>
<gene>
    <name evidence="3" type="ORF">DW322_14890</name>
</gene>
<protein>
    <submittedName>
        <fullName evidence="3">Bleomycin resistance protein</fullName>
    </submittedName>
</protein>